<proteinExistence type="predicted"/>
<feature type="region of interest" description="Disordered" evidence="1">
    <location>
        <begin position="43"/>
        <end position="69"/>
    </location>
</feature>
<reference evidence="3" key="1">
    <citation type="submission" date="2007-12" db="EMBL/GenBank/DDBJ databases">
        <title>Annotation of Entamoeba dispar SAW760.</title>
        <authorList>
            <person name="Lorenzi H."/>
            <person name="Inman J."/>
            <person name="Schobel S."/>
            <person name="Amedeo P."/>
            <person name="Caler E."/>
        </authorList>
    </citation>
    <scope>NUCLEOTIDE SEQUENCE [LARGE SCALE GENOMIC DNA]</scope>
    <source>
        <strain evidence="3">ATCC PRA-260 / SAW760</strain>
    </source>
</reference>
<organism evidence="3">
    <name type="scientific">Entamoeba dispar (strain ATCC PRA-260 / SAW760)</name>
    <dbReference type="NCBI Taxonomy" id="370354"/>
    <lineage>
        <taxon>Eukaryota</taxon>
        <taxon>Amoebozoa</taxon>
        <taxon>Evosea</taxon>
        <taxon>Archamoebae</taxon>
        <taxon>Mastigamoebida</taxon>
        <taxon>Entamoebidae</taxon>
        <taxon>Entamoeba</taxon>
    </lineage>
</organism>
<dbReference type="EMBL" id="DS550832">
    <property type="protein sequence ID" value="EDR22007.1"/>
    <property type="molecule type" value="Genomic_DNA"/>
</dbReference>
<dbReference type="RefSeq" id="XP_001741479.1">
    <property type="nucleotide sequence ID" value="XM_001741427.1"/>
</dbReference>
<dbReference type="AlphaFoldDB" id="B0ETT1"/>
<protein>
    <submittedName>
        <fullName evidence="2">Uncharacterized protein</fullName>
    </submittedName>
</protein>
<feature type="compositionally biased region" description="Low complexity" evidence="1">
    <location>
        <begin position="52"/>
        <end position="69"/>
    </location>
</feature>
<evidence type="ECO:0000256" key="1">
    <source>
        <dbReference type="SAM" id="MobiDB-lite"/>
    </source>
</evidence>
<dbReference type="Proteomes" id="UP000008076">
    <property type="component" value="Unassembled WGS sequence"/>
</dbReference>
<evidence type="ECO:0000313" key="3">
    <source>
        <dbReference type="Proteomes" id="UP000008076"/>
    </source>
</evidence>
<dbReference type="KEGG" id="edi:EDI_201030"/>
<name>B0ETT1_ENTDS</name>
<gene>
    <name evidence="2" type="ORF">EDI_201030</name>
</gene>
<dbReference type="GeneID" id="5914169"/>
<sequence>MLYISIKKNNTFSRFHRPLFIEIHTISVFVPVINGKYRIETNENNTNTDSFSLTTTPTVSSTPPTNVYY</sequence>
<dbReference type="VEuPathDB" id="AmoebaDB:EDI_201030"/>
<evidence type="ECO:0000313" key="2">
    <source>
        <dbReference type="EMBL" id="EDR22007.1"/>
    </source>
</evidence>
<accession>B0ETT1</accession>
<keyword evidence="3" id="KW-1185">Reference proteome</keyword>